<feature type="transmembrane region" description="Helical" evidence="6">
    <location>
        <begin position="39"/>
        <end position="63"/>
    </location>
</feature>
<dbReference type="PANTHER" id="PTHR10037:SF62">
    <property type="entry name" value="SODIUM CHANNEL PROTEIN 60E"/>
    <property type="match status" value="1"/>
</dbReference>
<name>A0A8S3YDS7_9EUPU</name>
<gene>
    <name evidence="8" type="ORF">CUNI_LOCUS931</name>
</gene>
<dbReference type="GO" id="GO:0019228">
    <property type="term" value="P:neuronal action potential"/>
    <property type="evidence" value="ECO:0007669"/>
    <property type="project" value="TreeGrafter"/>
</dbReference>
<keyword evidence="9" id="KW-1185">Reference proteome</keyword>
<feature type="non-terminal residue" evidence="8">
    <location>
        <position position="1"/>
    </location>
</feature>
<dbReference type="GO" id="GO:0086010">
    <property type="term" value="P:membrane depolarization during action potential"/>
    <property type="evidence" value="ECO:0007669"/>
    <property type="project" value="TreeGrafter"/>
</dbReference>
<dbReference type="Proteomes" id="UP000678393">
    <property type="component" value="Unassembled WGS sequence"/>
</dbReference>
<feature type="non-terminal residue" evidence="8">
    <location>
        <position position="330"/>
    </location>
</feature>
<dbReference type="GO" id="GO:0005248">
    <property type="term" value="F:voltage-gated sodium channel activity"/>
    <property type="evidence" value="ECO:0007669"/>
    <property type="project" value="TreeGrafter"/>
</dbReference>
<feature type="domain" description="Ion transport" evidence="7">
    <location>
        <begin position="47"/>
        <end position="271"/>
    </location>
</feature>
<feature type="transmembrane region" description="Helical" evidence="6">
    <location>
        <begin position="243"/>
        <end position="269"/>
    </location>
</feature>
<dbReference type="SUPFAM" id="SSF81324">
    <property type="entry name" value="Voltage-gated potassium channels"/>
    <property type="match status" value="1"/>
</dbReference>
<feature type="region of interest" description="Disordered" evidence="5">
    <location>
        <begin position="310"/>
        <end position="330"/>
    </location>
</feature>
<dbReference type="OrthoDB" id="2984333at2759"/>
<evidence type="ECO:0000256" key="3">
    <source>
        <dbReference type="ARBA" id="ARBA00022989"/>
    </source>
</evidence>
<feature type="compositionally biased region" description="Basic and acidic residues" evidence="5">
    <location>
        <begin position="311"/>
        <end position="323"/>
    </location>
</feature>
<feature type="transmembrane region" description="Helical" evidence="6">
    <location>
        <begin position="168"/>
        <end position="190"/>
    </location>
</feature>
<proteinExistence type="predicted"/>
<dbReference type="AlphaFoldDB" id="A0A8S3YDS7"/>
<evidence type="ECO:0000256" key="6">
    <source>
        <dbReference type="SAM" id="Phobius"/>
    </source>
</evidence>
<accession>A0A8S3YDS7</accession>
<evidence type="ECO:0000256" key="5">
    <source>
        <dbReference type="SAM" id="MobiDB-lite"/>
    </source>
</evidence>
<dbReference type="InterPro" id="IPR043203">
    <property type="entry name" value="VGCC_Ca_Na"/>
</dbReference>
<reference evidence="8" key="1">
    <citation type="submission" date="2021-04" db="EMBL/GenBank/DDBJ databases">
        <authorList>
            <consortium name="Molecular Ecology Group"/>
        </authorList>
    </citation>
    <scope>NUCLEOTIDE SEQUENCE</scope>
</reference>
<dbReference type="Gene3D" id="1.20.120.350">
    <property type="entry name" value="Voltage-gated potassium channels. Chain C"/>
    <property type="match status" value="1"/>
</dbReference>
<dbReference type="FunFam" id="1.10.287.70:FF:000046">
    <property type="entry name" value="Sodium channel protein"/>
    <property type="match status" value="1"/>
</dbReference>
<dbReference type="PANTHER" id="PTHR10037">
    <property type="entry name" value="VOLTAGE-GATED CATION CHANNEL CALCIUM AND SODIUM"/>
    <property type="match status" value="1"/>
</dbReference>
<dbReference type="InterPro" id="IPR027359">
    <property type="entry name" value="Volt_channel_dom_sf"/>
</dbReference>
<feature type="transmembrane region" description="Helical" evidence="6">
    <location>
        <begin position="104"/>
        <end position="123"/>
    </location>
</feature>
<feature type="transmembrane region" description="Helical" evidence="6">
    <location>
        <begin position="75"/>
        <end position="92"/>
    </location>
</feature>
<comment type="subcellular location">
    <subcellularLocation>
        <location evidence="1">Membrane</location>
        <topology evidence="1">Multi-pass membrane protein</topology>
    </subcellularLocation>
</comment>
<keyword evidence="3 6" id="KW-1133">Transmembrane helix</keyword>
<dbReference type="Pfam" id="PF00520">
    <property type="entry name" value="Ion_trans"/>
    <property type="match status" value="1"/>
</dbReference>
<evidence type="ECO:0000256" key="4">
    <source>
        <dbReference type="ARBA" id="ARBA00023136"/>
    </source>
</evidence>
<evidence type="ECO:0000313" key="9">
    <source>
        <dbReference type="Proteomes" id="UP000678393"/>
    </source>
</evidence>
<dbReference type="GO" id="GO:0001518">
    <property type="term" value="C:voltage-gated sodium channel complex"/>
    <property type="evidence" value="ECO:0007669"/>
    <property type="project" value="TreeGrafter"/>
</dbReference>
<dbReference type="Gene3D" id="1.10.287.70">
    <property type="match status" value="1"/>
</dbReference>
<evidence type="ECO:0000259" key="7">
    <source>
        <dbReference type="Pfam" id="PF00520"/>
    </source>
</evidence>
<dbReference type="FunFam" id="1.20.120.350:FF:000068">
    <property type="entry name" value="Sodium channel protein"/>
    <property type="match status" value="1"/>
</dbReference>
<keyword evidence="4 6" id="KW-0472">Membrane</keyword>
<keyword evidence="2 6" id="KW-0812">Transmembrane</keyword>
<sequence length="330" mass="37925">DNLLNPEVGFLKDQVIDRNCDCCEDWMISYHNILKAQNYFYVFVSDSLFDLFITFCIVINTFFMSLEHHNQPEKLTLILSVANYVFTAIFVAEACSKIFGLGKYYFLSGWNIFDLFTVVASMLDLALENAKGLNVLRAFRLLRVFKLAQSWPTMRLLLTIILSTLGALGNLCLILAIVIYIFAVIGMQLFEDDYVKEKFMNNIPRWNFTDFYHSMLMIFRVLCGEWIEPLYDCMQVTNEQCMFVFLPALVFGNFIVLNLFLALLLNAFASDSIDKHRESGAEKSKLMDGLYRLKQLICCCFPCCSSNMSRLPDDPSSDTREDLGMAPNVE</sequence>
<dbReference type="EMBL" id="CAJHNH020000113">
    <property type="protein sequence ID" value="CAG5115373.1"/>
    <property type="molecule type" value="Genomic_DNA"/>
</dbReference>
<evidence type="ECO:0000313" key="8">
    <source>
        <dbReference type="EMBL" id="CAG5115373.1"/>
    </source>
</evidence>
<dbReference type="InterPro" id="IPR005821">
    <property type="entry name" value="Ion_trans_dom"/>
</dbReference>
<organism evidence="8 9">
    <name type="scientific">Candidula unifasciata</name>
    <dbReference type="NCBI Taxonomy" id="100452"/>
    <lineage>
        <taxon>Eukaryota</taxon>
        <taxon>Metazoa</taxon>
        <taxon>Spiralia</taxon>
        <taxon>Lophotrochozoa</taxon>
        <taxon>Mollusca</taxon>
        <taxon>Gastropoda</taxon>
        <taxon>Heterobranchia</taxon>
        <taxon>Euthyneura</taxon>
        <taxon>Panpulmonata</taxon>
        <taxon>Eupulmonata</taxon>
        <taxon>Stylommatophora</taxon>
        <taxon>Helicina</taxon>
        <taxon>Helicoidea</taxon>
        <taxon>Geomitridae</taxon>
        <taxon>Candidula</taxon>
    </lineage>
</organism>
<comment type="caution">
    <text evidence="8">The sequence shown here is derived from an EMBL/GenBank/DDBJ whole genome shotgun (WGS) entry which is preliminary data.</text>
</comment>
<protein>
    <recommendedName>
        <fullName evidence="7">Ion transport domain-containing protein</fullName>
    </recommendedName>
</protein>
<evidence type="ECO:0000256" key="2">
    <source>
        <dbReference type="ARBA" id="ARBA00022692"/>
    </source>
</evidence>
<evidence type="ECO:0000256" key="1">
    <source>
        <dbReference type="ARBA" id="ARBA00004141"/>
    </source>
</evidence>